<keyword evidence="3" id="KW-1185">Reference proteome</keyword>
<dbReference type="AlphaFoldDB" id="A0AAU9MQU9"/>
<protein>
    <recommendedName>
        <fullName evidence="1">F-box/LRR-repeat protein 15/At3g58940/PEG3-like LRR domain-containing protein</fullName>
    </recommendedName>
</protein>
<dbReference type="InterPro" id="IPR055411">
    <property type="entry name" value="LRR_FXL15/At3g58940/PEG3-like"/>
</dbReference>
<dbReference type="PANTHER" id="PTHR31900">
    <property type="entry name" value="F-BOX/RNI SUPERFAMILY PROTEIN-RELATED"/>
    <property type="match status" value="1"/>
</dbReference>
<comment type="caution">
    <text evidence="2">The sequence shown here is derived from an EMBL/GenBank/DDBJ whole genome shotgun (WGS) entry which is preliminary data.</text>
</comment>
<dbReference type="PANTHER" id="PTHR31900:SF27">
    <property type="entry name" value="FBD DOMAIN-CONTAINING PROTEIN"/>
    <property type="match status" value="1"/>
</dbReference>
<dbReference type="EMBL" id="CAKMRJ010002764">
    <property type="protein sequence ID" value="CAH1429426.1"/>
    <property type="molecule type" value="Genomic_DNA"/>
</dbReference>
<dbReference type="SUPFAM" id="SSF52047">
    <property type="entry name" value="RNI-like"/>
    <property type="match status" value="1"/>
</dbReference>
<dbReference type="Pfam" id="PF24758">
    <property type="entry name" value="LRR_At5g56370"/>
    <property type="match status" value="1"/>
</dbReference>
<reference evidence="2 3" key="1">
    <citation type="submission" date="2022-01" db="EMBL/GenBank/DDBJ databases">
        <authorList>
            <person name="Xiong W."/>
            <person name="Schranz E."/>
        </authorList>
    </citation>
    <scope>NUCLEOTIDE SEQUENCE [LARGE SCALE GENOMIC DNA]</scope>
</reference>
<feature type="domain" description="F-box/LRR-repeat protein 15/At3g58940/PEG3-like LRR" evidence="1">
    <location>
        <begin position="6"/>
        <end position="100"/>
    </location>
</feature>
<organism evidence="2 3">
    <name type="scientific">Lactuca virosa</name>
    <dbReference type="NCBI Taxonomy" id="75947"/>
    <lineage>
        <taxon>Eukaryota</taxon>
        <taxon>Viridiplantae</taxon>
        <taxon>Streptophyta</taxon>
        <taxon>Embryophyta</taxon>
        <taxon>Tracheophyta</taxon>
        <taxon>Spermatophyta</taxon>
        <taxon>Magnoliopsida</taxon>
        <taxon>eudicotyledons</taxon>
        <taxon>Gunneridae</taxon>
        <taxon>Pentapetalae</taxon>
        <taxon>asterids</taxon>
        <taxon>campanulids</taxon>
        <taxon>Asterales</taxon>
        <taxon>Asteraceae</taxon>
        <taxon>Cichorioideae</taxon>
        <taxon>Cichorieae</taxon>
        <taxon>Lactucinae</taxon>
        <taxon>Lactuca</taxon>
    </lineage>
</organism>
<evidence type="ECO:0000259" key="1">
    <source>
        <dbReference type="Pfam" id="PF24758"/>
    </source>
</evidence>
<proteinExistence type="predicted"/>
<accession>A0AAU9MQU9</accession>
<dbReference type="Proteomes" id="UP001157418">
    <property type="component" value="Unassembled WGS sequence"/>
</dbReference>
<evidence type="ECO:0000313" key="3">
    <source>
        <dbReference type="Proteomes" id="UP001157418"/>
    </source>
</evidence>
<gene>
    <name evidence="2" type="ORF">LVIROSA_LOCUS16288</name>
</gene>
<dbReference type="InterPro" id="IPR050232">
    <property type="entry name" value="FBL13/AtMIF1-like"/>
</dbReference>
<dbReference type="Gene3D" id="3.80.10.10">
    <property type="entry name" value="Ribonuclease Inhibitor"/>
    <property type="match status" value="1"/>
</dbReference>
<dbReference type="InterPro" id="IPR032675">
    <property type="entry name" value="LRR_dom_sf"/>
</dbReference>
<sequence length="271" mass="31674">MPTIVKWIRLAAERDVKQLDLMFCPKEEHEDIQFPLSLVSCGSWEELRLYLYGCRLRLLNLGSLSALRVFELNDVKLYNDGVITSFFRRCPLLEELKLKNLLFSPTQNPAELGENFHNSIEISCPKLVFLELQGHISYYNFIFKGLDSLKKVVIDLEGTPSELMGNTMRELFAGISHRNSWRFAHKKLEEVETRRILTRRLKRVEFLEFNGEDRSLLMARSLLMYGNELEKIVFSWGNKDKYPRKSMETMEKVSNFHKASSTVKLITLLKD</sequence>
<evidence type="ECO:0000313" key="2">
    <source>
        <dbReference type="EMBL" id="CAH1429426.1"/>
    </source>
</evidence>
<name>A0AAU9MQU9_9ASTR</name>